<dbReference type="KEGG" id="dtn:DTL3_0043"/>
<dbReference type="InterPro" id="IPR013785">
    <property type="entry name" value="Aldolase_TIM"/>
</dbReference>
<dbReference type="CDD" id="cd01335">
    <property type="entry name" value="Radical_SAM"/>
    <property type="match status" value="1"/>
</dbReference>
<reference evidence="7" key="1">
    <citation type="submission" date="2014-11" db="EMBL/GenBank/DDBJ databases">
        <authorList>
            <person name="Wibberg D."/>
        </authorList>
    </citation>
    <scope>NUCLEOTIDE SEQUENCE [LARGE SCALE GENOMIC DNA]</scope>
    <source>
        <strain evidence="7">L3</strain>
    </source>
</reference>
<keyword evidence="2" id="KW-0479">Metal-binding</keyword>
<sequence length="217" mass="25495">MIKINFAGIRTFSFVDYPKKICAVVYTPGCNFKCPWCHNWKIAYTKNYSSMEEIHVLNKLIYLKKRISAVCITGGEPTIHSYLPKFIQKLKHLRYSVKLDTNGTNPEMVKCLIENNMIDYIALDIKAKPENYSKLIGKNDYLFFKISRTIDILRNSTIDYEFRMTFVPGLSNEEDINFFENFLKDEEKGYITIANSTELFQVKRQYSDFNINKLILR</sequence>
<gene>
    <name evidence="6" type="primary">pflA</name>
    <name evidence="6" type="ORF">DTL3_0043</name>
</gene>
<dbReference type="GO" id="GO:0051536">
    <property type="term" value="F:iron-sulfur cluster binding"/>
    <property type="evidence" value="ECO:0007669"/>
    <property type="project" value="UniProtKB-KW"/>
</dbReference>
<dbReference type="InterPro" id="IPR050377">
    <property type="entry name" value="Radical_SAM_PqqE_MftC-like"/>
</dbReference>
<dbReference type="PROSITE" id="PS51918">
    <property type="entry name" value="RADICAL_SAM"/>
    <property type="match status" value="1"/>
</dbReference>
<dbReference type="EMBL" id="LN824141">
    <property type="protein sequence ID" value="CEP77377.1"/>
    <property type="molecule type" value="Genomic_DNA"/>
</dbReference>
<evidence type="ECO:0000256" key="1">
    <source>
        <dbReference type="ARBA" id="ARBA00022691"/>
    </source>
</evidence>
<feature type="domain" description="Radical SAM core" evidence="5">
    <location>
        <begin position="15"/>
        <end position="217"/>
    </location>
</feature>
<evidence type="ECO:0000259" key="5">
    <source>
        <dbReference type="PROSITE" id="PS51918"/>
    </source>
</evidence>
<dbReference type="SFLD" id="SFLDG01094">
    <property type="entry name" value="Uncharacterised_Radical_SAM_Su"/>
    <property type="match status" value="1"/>
</dbReference>
<dbReference type="PANTHER" id="PTHR11228:SF27">
    <property type="entry name" value="GLYCYL-RADICAL ENZYME ACTIVATING ENZYME MJ1227-RELATED"/>
    <property type="match status" value="1"/>
</dbReference>
<dbReference type="OrthoDB" id="9782387at2"/>
<dbReference type="PANTHER" id="PTHR11228">
    <property type="entry name" value="RADICAL SAM DOMAIN PROTEIN"/>
    <property type="match status" value="1"/>
</dbReference>
<dbReference type="GO" id="GO:0016829">
    <property type="term" value="F:lyase activity"/>
    <property type="evidence" value="ECO:0007669"/>
    <property type="project" value="UniProtKB-KW"/>
</dbReference>
<evidence type="ECO:0000256" key="3">
    <source>
        <dbReference type="ARBA" id="ARBA00023004"/>
    </source>
</evidence>
<dbReference type="AlphaFoldDB" id="A0A0C7NN82"/>
<evidence type="ECO:0000256" key="4">
    <source>
        <dbReference type="ARBA" id="ARBA00023014"/>
    </source>
</evidence>
<dbReference type="InterPro" id="IPR012840">
    <property type="entry name" value="NrdG2"/>
</dbReference>
<dbReference type="SUPFAM" id="SSF102114">
    <property type="entry name" value="Radical SAM enzymes"/>
    <property type="match status" value="1"/>
</dbReference>
<keyword evidence="6" id="KW-0670">Pyruvate</keyword>
<dbReference type="SFLD" id="SFLDG01067">
    <property type="entry name" value="SPASM/twitch_domain_containing"/>
    <property type="match status" value="1"/>
</dbReference>
<dbReference type="NCBIfam" id="TIGR02495">
    <property type="entry name" value="NrdG2"/>
    <property type="match status" value="1"/>
</dbReference>
<dbReference type="STRING" id="1006576.DTL3_0043"/>
<proteinExistence type="predicted"/>
<dbReference type="GO" id="GO:0046872">
    <property type="term" value="F:metal ion binding"/>
    <property type="evidence" value="ECO:0007669"/>
    <property type="project" value="UniProtKB-KW"/>
</dbReference>
<dbReference type="Proteomes" id="UP000032809">
    <property type="component" value="Chromosome I"/>
</dbReference>
<dbReference type="InterPro" id="IPR007197">
    <property type="entry name" value="rSAM"/>
</dbReference>
<protein>
    <submittedName>
        <fullName evidence="6">Pyruvate-formate lyase-activating enzyme</fullName>
    </submittedName>
</protein>
<name>A0A0C7NN82_DEFTU</name>
<evidence type="ECO:0000313" key="6">
    <source>
        <dbReference type="EMBL" id="CEP77377.1"/>
    </source>
</evidence>
<evidence type="ECO:0000313" key="7">
    <source>
        <dbReference type="Proteomes" id="UP000032809"/>
    </source>
</evidence>
<keyword evidence="4" id="KW-0411">Iron-sulfur</keyword>
<dbReference type="SFLD" id="SFLDS00029">
    <property type="entry name" value="Radical_SAM"/>
    <property type="match status" value="2"/>
</dbReference>
<dbReference type="Pfam" id="PF04055">
    <property type="entry name" value="Radical_SAM"/>
    <property type="match status" value="1"/>
</dbReference>
<dbReference type="HOGENOM" id="CLU_078147_2_1_0"/>
<dbReference type="InterPro" id="IPR058240">
    <property type="entry name" value="rSAM_sf"/>
</dbReference>
<keyword evidence="3" id="KW-0408">Iron</keyword>
<dbReference type="Gene3D" id="3.20.20.70">
    <property type="entry name" value="Aldolase class I"/>
    <property type="match status" value="1"/>
</dbReference>
<keyword evidence="1" id="KW-0949">S-adenosyl-L-methionine</keyword>
<dbReference type="PATRIC" id="fig|1006576.9.peg.40"/>
<dbReference type="RefSeq" id="WP_052670175.1">
    <property type="nucleotide sequence ID" value="NZ_LN824141.1"/>
</dbReference>
<evidence type="ECO:0000256" key="2">
    <source>
        <dbReference type="ARBA" id="ARBA00022723"/>
    </source>
</evidence>
<accession>A0A0C7NN82</accession>
<organism evidence="6 7">
    <name type="scientific">Defluviitoga tunisiensis</name>
    <dbReference type="NCBI Taxonomy" id="1006576"/>
    <lineage>
        <taxon>Bacteria</taxon>
        <taxon>Thermotogati</taxon>
        <taxon>Thermotogota</taxon>
        <taxon>Thermotogae</taxon>
        <taxon>Petrotogales</taxon>
        <taxon>Petrotogaceae</taxon>
        <taxon>Defluviitoga</taxon>
    </lineage>
</organism>
<keyword evidence="7" id="KW-1185">Reference proteome</keyword>
<keyword evidence="6" id="KW-0456">Lyase</keyword>